<sequence>MHTGYPLKTGSRFFSYVTFFLSIFVEKRKKHDYCYGAYLEKT</sequence>
<organism evidence="1 2">
    <name type="scientific">Acidaminococcus intestini (strain RyC-MR95)</name>
    <dbReference type="NCBI Taxonomy" id="568816"/>
    <lineage>
        <taxon>Bacteria</taxon>
        <taxon>Bacillati</taxon>
        <taxon>Bacillota</taxon>
        <taxon>Negativicutes</taxon>
        <taxon>Acidaminococcales</taxon>
        <taxon>Acidaminococcaceae</taxon>
        <taxon>Acidaminococcus</taxon>
    </lineage>
</organism>
<accession>G4Q830</accession>
<evidence type="ECO:0000313" key="2">
    <source>
        <dbReference type="Proteomes" id="UP000007093"/>
    </source>
</evidence>
<evidence type="ECO:0000313" key="1">
    <source>
        <dbReference type="EMBL" id="AEQ21559.1"/>
    </source>
</evidence>
<keyword evidence="2" id="KW-1185">Reference proteome</keyword>
<protein>
    <submittedName>
        <fullName evidence="1">Uncharacterized protein</fullName>
    </submittedName>
</protein>
<dbReference type="STRING" id="568816.Acin_0315"/>
<dbReference type="HOGENOM" id="CLU_3245825_0_0_9"/>
<proteinExistence type="predicted"/>
<name>G4Q830_ACIIR</name>
<dbReference type="EMBL" id="CP003058">
    <property type="protein sequence ID" value="AEQ21559.1"/>
    <property type="molecule type" value="Genomic_DNA"/>
</dbReference>
<gene>
    <name evidence="1" type="ordered locus">Acin_0315</name>
</gene>
<dbReference type="AlphaFoldDB" id="G4Q830"/>
<dbReference type="Proteomes" id="UP000007093">
    <property type="component" value="Chromosome"/>
</dbReference>
<dbReference type="InParanoid" id="G4Q830"/>
<dbReference type="KEGG" id="ain:Acin_0315"/>
<reference evidence="1 2" key="1">
    <citation type="journal article" date="2011" name="J. Bacteriol.">
        <title>Complete genome sequence of Acidaminococcus intestini RYC-MR95, a Gram-negative bacterium from the phylum Firmicutes.</title>
        <authorList>
            <person name="D'Auria G."/>
            <person name="Galan J.C."/>
            <person name="Rodriguez-Alcayna M."/>
            <person name="Moya A."/>
            <person name="Baquero F."/>
            <person name="Latorre A."/>
        </authorList>
    </citation>
    <scope>NUCLEOTIDE SEQUENCE [LARGE SCALE GENOMIC DNA]</scope>
    <source>
        <strain evidence="1 2">RyC-MR95</strain>
    </source>
</reference>